<evidence type="ECO:0000313" key="6">
    <source>
        <dbReference type="Proteomes" id="UP000184204"/>
    </source>
</evidence>
<keyword evidence="1" id="KW-0812">Transmembrane</keyword>
<reference evidence="6" key="3">
    <citation type="submission" date="2016-11" db="EMBL/GenBank/DDBJ databases">
        <authorList>
            <person name="Jaros S."/>
            <person name="Januszkiewicz K."/>
            <person name="Wedrychowicz H."/>
        </authorList>
    </citation>
    <scope>NUCLEOTIDE SEQUENCE [LARGE SCALE GENOMIC DNA]</scope>
    <source>
        <strain evidence="6">DSM 1682</strain>
    </source>
</reference>
<dbReference type="AlphaFoldDB" id="A0A0X8VD93"/>
<dbReference type="KEGG" id="cpro:CPRO_20690"/>
<evidence type="ECO:0000313" key="4">
    <source>
        <dbReference type="EMBL" id="SHE88290.1"/>
    </source>
</evidence>
<evidence type="ECO:0000313" key="5">
    <source>
        <dbReference type="Proteomes" id="UP000068026"/>
    </source>
</evidence>
<evidence type="ECO:0000313" key="3">
    <source>
        <dbReference type="EMBL" id="AMJ41650.1"/>
    </source>
</evidence>
<feature type="signal peptide" evidence="2">
    <location>
        <begin position="1"/>
        <end position="21"/>
    </location>
</feature>
<reference evidence="5" key="2">
    <citation type="submission" date="2016-01" db="EMBL/GenBank/DDBJ databases">
        <authorList>
            <person name="Poehlein A."/>
            <person name="Schlien K."/>
            <person name="Gottschalk G."/>
            <person name="Buckel W."/>
            <person name="Daniel R."/>
        </authorList>
    </citation>
    <scope>NUCLEOTIDE SEQUENCE [LARGE SCALE GENOMIC DNA]</scope>
    <source>
        <strain evidence="5">X2</strain>
    </source>
</reference>
<keyword evidence="2" id="KW-0732">Signal</keyword>
<feature type="transmembrane region" description="Helical" evidence="1">
    <location>
        <begin position="289"/>
        <end position="314"/>
    </location>
</feature>
<dbReference type="RefSeq" id="WP_066051232.1">
    <property type="nucleotide sequence ID" value="NZ_CP014223.1"/>
</dbReference>
<feature type="transmembrane region" description="Helical" evidence="1">
    <location>
        <begin position="339"/>
        <end position="362"/>
    </location>
</feature>
<protein>
    <submittedName>
        <fullName evidence="4">Stage III sporulation protein AE</fullName>
    </submittedName>
</protein>
<organism evidence="4 6">
    <name type="scientific">Anaerotignum propionicum DSM 1682</name>
    <dbReference type="NCBI Taxonomy" id="991789"/>
    <lineage>
        <taxon>Bacteria</taxon>
        <taxon>Bacillati</taxon>
        <taxon>Bacillota</taxon>
        <taxon>Clostridia</taxon>
        <taxon>Lachnospirales</taxon>
        <taxon>Anaerotignaceae</taxon>
        <taxon>Anaerotignum</taxon>
    </lineage>
</organism>
<feature type="chain" id="PRO_5044547783" evidence="2">
    <location>
        <begin position="22"/>
        <end position="365"/>
    </location>
</feature>
<keyword evidence="1" id="KW-1133">Transmembrane helix</keyword>
<accession>A0A0X8VD93</accession>
<evidence type="ECO:0000256" key="1">
    <source>
        <dbReference type="SAM" id="Phobius"/>
    </source>
</evidence>
<dbReference type="Proteomes" id="UP000184204">
    <property type="component" value="Unassembled WGS sequence"/>
</dbReference>
<feature type="transmembrane region" description="Helical" evidence="1">
    <location>
        <begin position="113"/>
        <end position="135"/>
    </location>
</feature>
<gene>
    <name evidence="3" type="primary">spoIIIAE</name>
    <name evidence="3" type="ORF">CPRO_20690</name>
    <name evidence="4" type="ORF">SAMN02745151_02090</name>
</gene>
<name>A0A0X8VD93_ANAPI</name>
<dbReference type="InterPro" id="IPR014194">
    <property type="entry name" value="Spore_III_AE"/>
</dbReference>
<keyword evidence="1" id="KW-0472">Membrane</keyword>
<reference evidence="4" key="4">
    <citation type="submission" date="2016-11" db="EMBL/GenBank/DDBJ databases">
        <authorList>
            <person name="Varghese N."/>
            <person name="Submissions S."/>
        </authorList>
    </citation>
    <scope>NUCLEOTIDE SEQUENCE</scope>
    <source>
        <strain evidence="4">DSM 1682</strain>
    </source>
</reference>
<proteinExistence type="predicted"/>
<evidence type="ECO:0000256" key="2">
    <source>
        <dbReference type="SAM" id="SignalP"/>
    </source>
</evidence>
<sequence length="365" mass="38720">MKRIFIVFLLFLALLPSPVYAEDLLENQLDSLGLENVDARLDDGTSFASLVRDIISGDYSFSFEDLPRTIMDLAFGEFKTQGRLLTQLLLVVILSAVLKQVSGSFHGKSVGEMGFYICYMVLIVVIITSFYSISASVVDRVDSTCKVFLGMLPIFLVLSVSGGNFTQTALMGPTIMGGSTALSFGIRDFIVPAILLAVALEMADHISEKPILSRFAQLLRQGISWTLKGAAVLFMLLLSLQKVGGGALNGLAAKTAKIAVGSVPVVGDVMGGAIETAAAVAKTLKSGTLVGAAIFLLLLCIPLLVKLAVILLVFKVTAAASEFICEERLVDCISAAGDYTALLLGVVFLTEGMFLFSALLLLGGL</sequence>
<dbReference type="EMBL" id="CP014223">
    <property type="protein sequence ID" value="AMJ41650.1"/>
    <property type="molecule type" value="Genomic_DNA"/>
</dbReference>
<feature type="transmembrane region" description="Helical" evidence="1">
    <location>
        <begin position="147"/>
        <end position="172"/>
    </location>
</feature>
<keyword evidence="5" id="KW-1185">Reference proteome</keyword>
<dbReference type="OrthoDB" id="1706761at2"/>
<reference evidence="3 5" key="1">
    <citation type="journal article" date="2016" name="Genome Announc.">
        <title>Complete Genome Sequence of the Amino Acid-Fermenting Clostridium propionicum X2 (DSM 1682).</title>
        <authorList>
            <person name="Poehlein A."/>
            <person name="Schlien K."/>
            <person name="Chowdhury N.P."/>
            <person name="Gottschalk G."/>
            <person name="Buckel W."/>
            <person name="Daniel R."/>
        </authorList>
    </citation>
    <scope>NUCLEOTIDE SEQUENCE [LARGE SCALE GENOMIC DNA]</scope>
    <source>
        <strain evidence="3 5">X2</strain>
    </source>
</reference>
<dbReference type="EMBL" id="FQUA01000009">
    <property type="protein sequence ID" value="SHE88290.1"/>
    <property type="molecule type" value="Genomic_DNA"/>
</dbReference>
<dbReference type="Pfam" id="PF09546">
    <property type="entry name" value="Spore_III_AE"/>
    <property type="match status" value="1"/>
</dbReference>
<dbReference type="Proteomes" id="UP000068026">
    <property type="component" value="Chromosome"/>
</dbReference>